<dbReference type="Gene3D" id="3.90.79.10">
    <property type="entry name" value="Nucleoside Triphosphate Pyrophosphohydrolase"/>
    <property type="match status" value="1"/>
</dbReference>
<dbReference type="PRINTS" id="PR00502">
    <property type="entry name" value="NUDIXFAMILY"/>
</dbReference>
<dbReference type="Proteomes" id="UP001595817">
    <property type="component" value="Unassembled WGS sequence"/>
</dbReference>
<reference evidence="6" key="1">
    <citation type="journal article" date="2019" name="Int. J. Syst. Evol. Microbiol.">
        <title>The Global Catalogue of Microorganisms (GCM) 10K type strain sequencing project: providing services to taxonomists for standard genome sequencing and annotation.</title>
        <authorList>
            <consortium name="The Broad Institute Genomics Platform"/>
            <consortium name="The Broad Institute Genome Sequencing Center for Infectious Disease"/>
            <person name="Wu L."/>
            <person name="Ma J."/>
        </authorList>
    </citation>
    <scope>NUCLEOTIDE SEQUENCE [LARGE SCALE GENOMIC DNA]</scope>
    <source>
        <strain evidence="6">CCUG 59778</strain>
    </source>
</reference>
<evidence type="ECO:0000256" key="2">
    <source>
        <dbReference type="ARBA" id="ARBA00022801"/>
    </source>
</evidence>
<accession>A0ABV8XB73</accession>
<dbReference type="PROSITE" id="PS51462">
    <property type="entry name" value="NUDIX"/>
    <property type="match status" value="1"/>
</dbReference>
<name>A0ABV8XB73_9LACT</name>
<dbReference type="EMBL" id="JBHSEC010000020">
    <property type="protein sequence ID" value="MFC4411365.1"/>
    <property type="molecule type" value="Genomic_DNA"/>
</dbReference>
<dbReference type="PANTHER" id="PTHR43046:SF2">
    <property type="entry name" value="8-OXO-DGTP DIPHOSPHATASE-RELATED"/>
    <property type="match status" value="1"/>
</dbReference>
<gene>
    <name evidence="5" type="ORF">ACFOZY_13130</name>
</gene>
<dbReference type="PANTHER" id="PTHR43046">
    <property type="entry name" value="GDP-MANNOSE MANNOSYL HYDROLASE"/>
    <property type="match status" value="1"/>
</dbReference>
<dbReference type="Pfam" id="PF00293">
    <property type="entry name" value="NUDIX"/>
    <property type="match status" value="1"/>
</dbReference>
<dbReference type="RefSeq" id="WP_378156251.1">
    <property type="nucleotide sequence ID" value="NZ_JBHSEC010000020.1"/>
</dbReference>
<dbReference type="SUPFAM" id="SSF55811">
    <property type="entry name" value="Nudix"/>
    <property type="match status" value="1"/>
</dbReference>
<dbReference type="InterPro" id="IPR000086">
    <property type="entry name" value="NUDIX_hydrolase_dom"/>
</dbReference>
<organism evidence="5 6">
    <name type="scientific">Chungangia koreensis</name>
    <dbReference type="NCBI Taxonomy" id="752657"/>
    <lineage>
        <taxon>Bacteria</taxon>
        <taxon>Bacillati</taxon>
        <taxon>Bacillota</taxon>
        <taxon>Bacilli</taxon>
        <taxon>Lactobacillales</taxon>
        <taxon>Chungangia</taxon>
    </lineage>
</organism>
<dbReference type="InterPro" id="IPR015797">
    <property type="entry name" value="NUDIX_hydrolase-like_dom_sf"/>
</dbReference>
<keyword evidence="2 3" id="KW-0378">Hydrolase</keyword>
<proteinExistence type="inferred from homology"/>
<dbReference type="InterPro" id="IPR020084">
    <property type="entry name" value="NUDIX_hydrolase_CS"/>
</dbReference>
<evidence type="ECO:0000256" key="3">
    <source>
        <dbReference type="RuleBase" id="RU003476"/>
    </source>
</evidence>
<comment type="caution">
    <text evidence="5">The sequence shown here is derived from an EMBL/GenBank/DDBJ whole genome shotgun (WGS) entry which is preliminary data.</text>
</comment>
<evidence type="ECO:0000313" key="5">
    <source>
        <dbReference type="EMBL" id="MFC4411365.1"/>
    </source>
</evidence>
<evidence type="ECO:0000313" key="6">
    <source>
        <dbReference type="Proteomes" id="UP001595817"/>
    </source>
</evidence>
<evidence type="ECO:0000259" key="4">
    <source>
        <dbReference type="PROSITE" id="PS51462"/>
    </source>
</evidence>
<protein>
    <submittedName>
        <fullName evidence="5">NUDIX domain-containing protein</fullName>
    </submittedName>
</protein>
<evidence type="ECO:0000256" key="1">
    <source>
        <dbReference type="ARBA" id="ARBA00001946"/>
    </source>
</evidence>
<dbReference type="InterPro" id="IPR020476">
    <property type="entry name" value="Nudix_hydrolase"/>
</dbReference>
<comment type="cofactor">
    <cofactor evidence="1">
        <name>Mg(2+)</name>
        <dbReference type="ChEBI" id="CHEBI:18420"/>
    </cofactor>
</comment>
<feature type="domain" description="Nudix hydrolase" evidence="4">
    <location>
        <begin position="8"/>
        <end position="143"/>
    </location>
</feature>
<sequence>MGKKERGKVWLAAGGLVINEKGEWLVVKKRYGGLIGKWSLPAGFVSQGETIDEAAIREVKEETGIDCRIRELVGFRTGVIRGDISDNMAIFTMEPIDSKQEVVPEQGELYEAAWMSPMNLKDHPLASLMLKEFTAESLKNGIPYLDGLNPGNVFEYTSYRLFINK</sequence>
<keyword evidence="6" id="KW-1185">Reference proteome</keyword>
<comment type="similarity">
    <text evidence="3">Belongs to the Nudix hydrolase family.</text>
</comment>
<dbReference type="PROSITE" id="PS00893">
    <property type="entry name" value="NUDIX_BOX"/>
    <property type="match status" value="1"/>
</dbReference>